<name>A0AAU7N449_9VIRU</name>
<evidence type="ECO:0000313" key="1">
    <source>
        <dbReference type="EMBL" id="XBQ68768.1"/>
    </source>
</evidence>
<sequence>MVVSYVNAATPIRDVDKLVKSLITIPTVRVSAGTDLPKGYSWYSPALGSSQIHINEDTGFADQTFRVLGDNSKRELIQVYIDVFCPANKMRSIMRSVDSIIWEAGKNRPVIEQLYEFDETEVYWVIEQKRDIKDAIAHASGTLVCVQYKDRT</sequence>
<organism evidence="1">
    <name type="scientific">Nitrosopumivirus cobalaminus</name>
    <dbReference type="NCBI Taxonomy" id="3158414"/>
    <lineage>
        <taxon>Viruses</taxon>
    </lineage>
</organism>
<reference evidence="1" key="1">
    <citation type="submission" date="2024-05" db="EMBL/GenBank/DDBJ databases">
        <title>The simplest Porifera holobiont: glass sponge Aphrocallistes beatrix thrives with only two symbionts.</title>
        <authorList>
            <person name="N Garritano A."/>
            <person name="A Allen M."/>
            <person name="Thomas T."/>
        </authorList>
    </citation>
    <scope>NUCLEOTIDE SEQUENCE</scope>
    <source>
        <strain evidence="1">AB1</strain>
    </source>
</reference>
<accession>A0AAU7N449</accession>
<proteinExistence type="predicted"/>
<protein>
    <submittedName>
        <fullName evidence="1">Uncharacterized protein</fullName>
    </submittedName>
</protein>
<gene>
    <name evidence="1" type="ORF">ZGOWGMRN_CDS_0034</name>
</gene>
<dbReference type="EMBL" id="PP848464">
    <property type="protein sequence ID" value="XBQ68768.1"/>
    <property type="molecule type" value="Genomic_DNA"/>
</dbReference>